<proteinExistence type="predicted"/>
<comment type="caution">
    <text evidence="2">The sequence shown here is derived from an EMBL/GenBank/DDBJ whole genome shotgun (WGS) entry which is preliminary data.</text>
</comment>
<gene>
    <name evidence="2" type="ORF">DYU11_32130</name>
</gene>
<dbReference type="EMBL" id="QXED01000018">
    <property type="protein sequence ID" value="RIV17509.1"/>
    <property type="molecule type" value="Genomic_DNA"/>
</dbReference>
<dbReference type="CDD" id="cd01127">
    <property type="entry name" value="TrwB_TraG_TraD_VirD4"/>
    <property type="match status" value="1"/>
</dbReference>
<dbReference type="Proteomes" id="UP000283523">
    <property type="component" value="Unassembled WGS sequence"/>
</dbReference>
<name>A0A418LW74_9BACT</name>
<keyword evidence="3" id="KW-1185">Reference proteome</keyword>
<reference evidence="2 3" key="1">
    <citation type="submission" date="2018-08" db="EMBL/GenBank/DDBJ databases">
        <title>Fibrisoma montanum sp. nov., isolated from Danxia mountain soil.</title>
        <authorList>
            <person name="Huang Y."/>
        </authorList>
    </citation>
    <scope>NUCLEOTIDE SEQUENCE [LARGE SCALE GENOMIC DNA]</scope>
    <source>
        <strain evidence="2 3">HYT19</strain>
    </source>
</reference>
<feature type="domain" description="TraG P-loop" evidence="1">
    <location>
        <begin position="389"/>
        <end position="796"/>
    </location>
</feature>
<dbReference type="Gene3D" id="3.40.50.300">
    <property type="entry name" value="P-loop containing nucleotide triphosphate hydrolases"/>
    <property type="match status" value="1"/>
</dbReference>
<dbReference type="InterPro" id="IPR043964">
    <property type="entry name" value="P-loop_TraG"/>
</dbReference>
<protein>
    <submittedName>
        <fullName evidence="2">DUF87 domain-containing protein</fullName>
    </submittedName>
</protein>
<dbReference type="Gene3D" id="1.10.8.730">
    <property type="match status" value="1"/>
</dbReference>
<dbReference type="PANTHER" id="PTHR38467">
    <property type="match status" value="1"/>
</dbReference>
<dbReference type="InterPro" id="IPR027417">
    <property type="entry name" value="P-loop_NTPase"/>
</dbReference>
<dbReference type="Pfam" id="PF19044">
    <property type="entry name" value="P-loop_TraG"/>
    <property type="match status" value="1"/>
</dbReference>
<dbReference type="AlphaFoldDB" id="A0A418LW74"/>
<evidence type="ECO:0000313" key="2">
    <source>
        <dbReference type="EMBL" id="RIV17509.1"/>
    </source>
</evidence>
<dbReference type="OrthoDB" id="596266at2"/>
<dbReference type="InterPro" id="IPR053155">
    <property type="entry name" value="F-pilin_assembly_TraC"/>
</dbReference>
<evidence type="ECO:0000259" key="1">
    <source>
        <dbReference type="Pfam" id="PF19044"/>
    </source>
</evidence>
<dbReference type="PANTHER" id="PTHR38467:SF1">
    <property type="entry name" value="CONJUGATIVE TRANSFER: ASSEMBLY"/>
    <property type="match status" value="1"/>
</dbReference>
<organism evidence="2 3">
    <name type="scientific">Fibrisoma montanum</name>
    <dbReference type="NCBI Taxonomy" id="2305895"/>
    <lineage>
        <taxon>Bacteria</taxon>
        <taxon>Pseudomonadati</taxon>
        <taxon>Bacteroidota</taxon>
        <taxon>Cytophagia</taxon>
        <taxon>Cytophagales</taxon>
        <taxon>Spirosomataceae</taxon>
        <taxon>Fibrisoma</taxon>
    </lineage>
</organism>
<dbReference type="SUPFAM" id="SSF52540">
    <property type="entry name" value="P-loop containing nucleoside triphosphate hydrolases"/>
    <property type="match status" value="1"/>
</dbReference>
<evidence type="ECO:0000313" key="3">
    <source>
        <dbReference type="Proteomes" id="UP000283523"/>
    </source>
</evidence>
<sequence>MEDNRDGGAVAVLKDGRIAIGYRFEGVEAESITSGEYDALGSAFYRATRTLPIGTVIQRMDAYYTERHRMPKGVKEQTNAPFTQQQHGHLQERSVLHHAAYLFISFGNERQPRTNAANTLWARLGLPMLKDPFEGIDALVERAERAAEEFTQSISLGRLRLTRLDSEGLENLYFQYFNLEFNRQPTTLNRSVQPDATFVGLGEKKINILTMTGQPSVIYNTQPARTGVDAPFVSNLALDLQVPHLLITSFLIEDTEKVIGSLEFEQKINRNLDFLMTHENKIKMLELEDYIDGLRTDNKSLISVNLSLVVWSTDNKLREGLVQRGIASFRAMGGADVFVETMDTTNLFFALAPGNGYQNYRWLLMSGDNAACYLNCATNYRTANQGELLSDRYGNPILVNLFNTDLNNQNSVVVGPTGSGKSFTMGYFMLQRYEAGRRQIIIDVGGTYYSLMTALGGRYYQYDPQNPIKFNPFGILVNSAGQYVPDGDKINFLSTLLAIIWKGYKRPVRQAERSVLVRLIPMYYEWYNTRIERDPGNPPTPVPSLVGFYDFLYQYLKENESTEELVRWNKAFDFAEFFTCLEPFVVGHYRDVLDAGENEDISGYRLVCFDMARIKDNELLKSVVTMLITELSLDVIRRYPKDVKYLYMDEAWSMLSEGMGDFVEMMYRTIRKNNGSMCIITQGVKEIEDSAVGPVIVANADTKIILNHQDTKQLDRVSAVLGFTKHELDKMRSIRVSKTWREIFIRQGEYGKVYRLEAAPNIYPLLTSKPAEREYLRDLTQEYRGNIVYAVRQFNEDRAAGII</sequence>
<accession>A0A418LW74</accession>